<feature type="region of interest" description="Disordered" evidence="1">
    <location>
        <begin position="1"/>
        <end position="20"/>
    </location>
</feature>
<accession>A0AAU1I8M4</accession>
<gene>
    <name evidence="2" type="ORF">OG477_42410</name>
</gene>
<reference evidence="2" key="1">
    <citation type="submission" date="2022-10" db="EMBL/GenBank/DDBJ databases">
        <title>The complete genomes of actinobacterial strains from the NBC collection.</title>
        <authorList>
            <person name="Joergensen T.S."/>
            <person name="Alvarez Arevalo M."/>
            <person name="Sterndorff E.B."/>
            <person name="Faurdal D."/>
            <person name="Vuksanovic O."/>
            <person name="Mourched A.-S."/>
            <person name="Charusanti P."/>
            <person name="Shaw S."/>
            <person name="Blin K."/>
            <person name="Weber T."/>
        </authorList>
    </citation>
    <scope>NUCLEOTIDE SEQUENCE</scope>
    <source>
        <strain evidence="2">NBC 00180</strain>
    </source>
</reference>
<evidence type="ECO:0008006" key="3">
    <source>
        <dbReference type="Google" id="ProtNLM"/>
    </source>
</evidence>
<protein>
    <recommendedName>
        <fullName evidence="3">ANTAR domain-containing protein</fullName>
    </recommendedName>
</protein>
<organism evidence="2">
    <name type="scientific">Streptomyces sp. NBC_00180</name>
    <dbReference type="NCBI Taxonomy" id="2903632"/>
    <lineage>
        <taxon>Bacteria</taxon>
        <taxon>Bacillati</taxon>
        <taxon>Actinomycetota</taxon>
        <taxon>Actinomycetes</taxon>
        <taxon>Kitasatosporales</taxon>
        <taxon>Streptomycetaceae</taxon>
        <taxon>Streptomyces</taxon>
    </lineage>
</organism>
<proteinExistence type="predicted"/>
<evidence type="ECO:0000256" key="1">
    <source>
        <dbReference type="SAM" id="MobiDB-lite"/>
    </source>
</evidence>
<evidence type="ECO:0000313" key="2">
    <source>
        <dbReference type="EMBL" id="WTP91513.1"/>
    </source>
</evidence>
<sequence length="216" mass="23499">MRSLPHREPTTTERDKLIGDAHGLAEELGRRLAEGLRSSSWSKERMMADPSSPLAYLEALGELAGAVECLADNAASDARCDGASYEELAQAWGTTHAEAERKWGTPMASEFLTDPDPLAAKNYRLVQALANMATISGQQRALERGRVERDRLQNELNSHIVMEQAMGILAERWHVSVDDALVAFGASTCDDSRRLAREIVDGAARGGSVAQRLPEG</sequence>
<dbReference type="EMBL" id="CP108140">
    <property type="protein sequence ID" value="WTP91513.1"/>
    <property type="molecule type" value="Genomic_DNA"/>
</dbReference>
<dbReference type="AlphaFoldDB" id="A0AAU1I8M4"/>
<name>A0AAU1I8M4_9ACTN</name>